<dbReference type="PROSITE" id="PS51257">
    <property type="entry name" value="PROKAR_LIPOPROTEIN"/>
    <property type="match status" value="1"/>
</dbReference>
<evidence type="ECO:0000313" key="3">
    <source>
        <dbReference type="EMBL" id="GAA5484826.1"/>
    </source>
</evidence>
<keyword evidence="4" id="KW-1185">Reference proteome</keyword>
<evidence type="ECO:0000313" key="4">
    <source>
        <dbReference type="Proteomes" id="UP001476282"/>
    </source>
</evidence>
<protein>
    <recommendedName>
        <fullName evidence="5">Entericidin</fullName>
    </recommendedName>
</protein>
<feature type="region of interest" description="Disordered" evidence="1">
    <location>
        <begin position="37"/>
        <end position="57"/>
    </location>
</feature>
<evidence type="ECO:0008006" key="5">
    <source>
        <dbReference type="Google" id="ProtNLM"/>
    </source>
</evidence>
<sequence length="57" mass="6199">MMKYAIALVLVLATSSCNTMIGMGRDFRQLGEGLEHKAHGKNFDGSDPAPQDTLPTY</sequence>
<name>A0ABP9UTH4_9BACT</name>
<feature type="signal peptide" evidence="2">
    <location>
        <begin position="1"/>
        <end position="19"/>
    </location>
</feature>
<organism evidence="3 4">
    <name type="scientific">Haloferula sargassicola</name>
    <dbReference type="NCBI Taxonomy" id="490096"/>
    <lineage>
        <taxon>Bacteria</taxon>
        <taxon>Pseudomonadati</taxon>
        <taxon>Verrucomicrobiota</taxon>
        <taxon>Verrucomicrobiia</taxon>
        <taxon>Verrucomicrobiales</taxon>
        <taxon>Verrucomicrobiaceae</taxon>
        <taxon>Haloferula</taxon>
    </lineage>
</organism>
<keyword evidence="2" id="KW-0732">Signal</keyword>
<evidence type="ECO:0000256" key="1">
    <source>
        <dbReference type="SAM" id="MobiDB-lite"/>
    </source>
</evidence>
<gene>
    <name evidence="3" type="ORF">Hsar01_04076</name>
</gene>
<proteinExistence type="predicted"/>
<dbReference type="EMBL" id="BAABRI010000038">
    <property type="protein sequence ID" value="GAA5484826.1"/>
    <property type="molecule type" value="Genomic_DNA"/>
</dbReference>
<dbReference type="RefSeq" id="WP_353568938.1">
    <property type="nucleotide sequence ID" value="NZ_BAABRI010000038.1"/>
</dbReference>
<feature type="chain" id="PRO_5046574839" description="Entericidin" evidence="2">
    <location>
        <begin position="20"/>
        <end position="57"/>
    </location>
</feature>
<reference evidence="3 4" key="1">
    <citation type="submission" date="2024-02" db="EMBL/GenBank/DDBJ databases">
        <title>Haloferula sargassicola NBRC 104335.</title>
        <authorList>
            <person name="Ichikawa N."/>
            <person name="Katano-Makiyama Y."/>
            <person name="Hidaka K."/>
        </authorList>
    </citation>
    <scope>NUCLEOTIDE SEQUENCE [LARGE SCALE GENOMIC DNA]</scope>
    <source>
        <strain evidence="3 4">NBRC 104335</strain>
    </source>
</reference>
<dbReference type="Proteomes" id="UP001476282">
    <property type="component" value="Unassembled WGS sequence"/>
</dbReference>
<evidence type="ECO:0000256" key="2">
    <source>
        <dbReference type="SAM" id="SignalP"/>
    </source>
</evidence>
<accession>A0ABP9UTH4</accession>
<comment type="caution">
    <text evidence="3">The sequence shown here is derived from an EMBL/GenBank/DDBJ whole genome shotgun (WGS) entry which is preliminary data.</text>
</comment>